<dbReference type="Gene3D" id="3.30.1380.10">
    <property type="match status" value="1"/>
</dbReference>
<name>A0ABW3TP84_9MICO</name>
<gene>
    <name evidence="3" type="ORF">ACFQ3U_10455</name>
</gene>
<dbReference type="InterPro" id="IPR003709">
    <property type="entry name" value="VanY-like_core_dom"/>
</dbReference>
<keyword evidence="1" id="KW-0812">Transmembrane</keyword>
<dbReference type="CDD" id="cd14846">
    <property type="entry name" value="Peptidase_M15_like"/>
    <property type="match status" value="1"/>
</dbReference>
<organism evidence="3 4">
    <name type="scientific">Leucobacter albus</name>
    <dbReference type="NCBI Taxonomy" id="272210"/>
    <lineage>
        <taxon>Bacteria</taxon>
        <taxon>Bacillati</taxon>
        <taxon>Actinomycetota</taxon>
        <taxon>Actinomycetes</taxon>
        <taxon>Micrococcales</taxon>
        <taxon>Microbacteriaceae</taxon>
        <taxon>Leucobacter</taxon>
    </lineage>
</organism>
<evidence type="ECO:0000256" key="1">
    <source>
        <dbReference type="SAM" id="Phobius"/>
    </source>
</evidence>
<sequence>MTRQPRETYVSPERYGFPKTSAVVMRRRIAAIIVAVLAAASIAVVMVIALVTSATGMPFDGSGAGANSPTTADAYPADGETGAIDLNDPISPFSIEHPAVARLDPALRDAIQAAASDAEAEGVSIELTSGWRSADYQASLLSNAIADYGSEEAAREFVSTPQASKHVTGEAIDIARVDPALWLEQYGNAYGLCRTFANESWHFELATTPGGECPAMLADASEAQ</sequence>
<dbReference type="Pfam" id="PF02557">
    <property type="entry name" value="VanY"/>
    <property type="match status" value="1"/>
</dbReference>
<feature type="transmembrane region" description="Helical" evidence="1">
    <location>
        <begin position="29"/>
        <end position="51"/>
    </location>
</feature>
<accession>A0ABW3TP84</accession>
<keyword evidence="1" id="KW-0472">Membrane</keyword>
<dbReference type="EMBL" id="JBHTLY010000004">
    <property type="protein sequence ID" value="MFD1202312.1"/>
    <property type="molecule type" value="Genomic_DNA"/>
</dbReference>
<evidence type="ECO:0000313" key="4">
    <source>
        <dbReference type="Proteomes" id="UP001597181"/>
    </source>
</evidence>
<keyword evidence="4" id="KW-1185">Reference proteome</keyword>
<proteinExistence type="predicted"/>
<keyword evidence="1" id="KW-1133">Transmembrane helix</keyword>
<reference evidence="4" key="1">
    <citation type="journal article" date="2019" name="Int. J. Syst. Evol. Microbiol.">
        <title>The Global Catalogue of Microorganisms (GCM) 10K type strain sequencing project: providing services to taxonomists for standard genome sequencing and annotation.</title>
        <authorList>
            <consortium name="The Broad Institute Genomics Platform"/>
            <consortium name="The Broad Institute Genome Sequencing Center for Infectious Disease"/>
            <person name="Wu L."/>
            <person name="Ma J."/>
        </authorList>
    </citation>
    <scope>NUCLEOTIDE SEQUENCE [LARGE SCALE GENOMIC DNA]</scope>
    <source>
        <strain evidence="4">CCUG 50213</strain>
    </source>
</reference>
<dbReference type="InterPro" id="IPR009045">
    <property type="entry name" value="Zn_M74/Hedgehog-like"/>
</dbReference>
<evidence type="ECO:0000259" key="2">
    <source>
        <dbReference type="Pfam" id="PF02557"/>
    </source>
</evidence>
<dbReference type="RefSeq" id="WP_343961017.1">
    <property type="nucleotide sequence ID" value="NZ_BAAAKZ010000010.1"/>
</dbReference>
<feature type="domain" description="D-alanyl-D-alanine carboxypeptidase-like core" evidence="2">
    <location>
        <begin position="102"/>
        <end position="203"/>
    </location>
</feature>
<protein>
    <submittedName>
        <fullName evidence="3">M15 family metallopeptidase</fullName>
    </submittedName>
</protein>
<evidence type="ECO:0000313" key="3">
    <source>
        <dbReference type="EMBL" id="MFD1202312.1"/>
    </source>
</evidence>
<comment type="caution">
    <text evidence="3">The sequence shown here is derived from an EMBL/GenBank/DDBJ whole genome shotgun (WGS) entry which is preliminary data.</text>
</comment>
<dbReference type="SUPFAM" id="SSF55166">
    <property type="entry name" value="Hedgehog/DD-peptidase"/>
    <property type="match status" value="1"/>
</dbReference>
<dbReference type="Proteomes" id="UP001597181">
    <property type="component" value="Unassembled WGS sequence"/>
</dbReference>